<dbReference type="GO" id="GO:0051607">
    <property type="term" value="P:defense response to virus"/>
    <property type="evidence" value="ECO:0007669"/>
    <property type="project" value="UniProtKB-KW"/>
</dbReference>
<feature type="region of interest" description="Disordered" evidence="2">
    <location>
        <begin position="1"/>
        <end position="30"/>
    </location>
</feature>
<reference evidence="4 5" key="1">
    <citation type="submission" date="2018-09" db="EMBL/GenBank/DDBJ databases">
        <title>Paenibacillus SK2017-BO5.</title>
        <authorList>
            <person name="Piskunova J.V."/>
            <person name="Dubiley S.A."/>
            <person name="Severinov K.V."/>
        </authorList>
    </citation>
    <scope>NUCLEOTIDE SEQUENCE [LARGE SCALE GENOMIC DNA]</scope>
    <source>
        <strain evidence="4 5">BO5</strain>
    </source>
</reference>
<dbReference type="Proteomes" id="UP000266177">
    <property type="component" value="Unassembled WGS sequence"/>
</dbReference>
<dbReference type="OrthoDB" id="9813956at2"/>
<evidence type="ECO:0000313" key="5">
    <source>
        <dbReference type="Proteomes" id="UP000266177"/>
    </source>
</evidence>
<dbReference type="PANTHER" id="PTHR39965">
    <property type="entry name" value="CRISPR SYSTEM CMR SUBUNIT CMR6"/>
    <property type="match status" value="1"/>
</dbReference>
<keyword evidence="1" id="KW-0051">Antiviral defense</keyword>
<proteinExistence type="predicted"/>
<evidence type="ECO:0000256" key="2">
    <source>
        <dbReference type="SAM" id="MobiDB-lite"/>
    </source>
</evidence>
<evidence type="ECO:0000259" key="3">
    <source>
        <dbReference type="Pfam" id="PF03787"/>
    </source>
</evidence>
<dbReference type="RefSeq" id="WP_119791596.1">
    <property type="nucleotide sequence ID" value="NZ_QYZD01000003.1"/>
</dbReference>
<accession>A0A3A3GKM8</accession>
<evidence type="ECO:0000256" key="1">
    <source>
        <dbReference type="ARBA" id="ARBA00023118"/>
    </source>
</evidence>
<protein>
    <submittedName>
        <fullName evidence="4">Type III-B CRISPR module RAMP protein Cmr6</fullName>
    </submittedName>
</protein>
<dbReference type="InterPro" id="IPR005537">
    <property type="entry name" value="RAMP_III_fam"/>
</dbReference>
<dbReference type="InterPro" id="IPR010172">
    <property type="entry name" value="CRISPR-assoc_prot_TM1791"/>
</dbReference>
<dbReference type="AlphaFoldDB" id="A0A3A3GKM8"/>
<sequence>MTRNQSNNRNHKSHKDEKRNAENYTDGKGFLPKDTEEFINNIKIKNEEIDNLFLSLYRLPRKKITKKGETAIEPYGYYALQKKKRIQSRGKNIESILNALNNRMKRCAQQFPSKIPLEYEPADKLLLGIGALSPYSNILLMTLHPVYGIPYIPSSSLKGAVRHCWIQERYEGNESEALKDALFVKCFGTGAENEDAVAGQLIFFDAFPAKSYTIVLDVQTPHFKDYYETKGEKQPTDAISPVPIFIPAVTKTKFTIFIGAAKELSEEEESTVCEMVKKTLSEYGLGAKTALGYGLGK</sequence>
<organism evidence="4 5">
    <name type="scientific">Paenibacillus thiaminolyticus</name>
    <name type="common">Bacillus thiaminolyticus</name>
    <dbReference type="NCBI Taxonomy" id="49283"/>
    <lineage>
        <taxon>Bacteria</taxon>
        <taxon>Bacillati</taxon>
        <taxon>Bacillota</taxon>
        <taxon>Bacilli</taxon>
        <taxon>Bacillales</taxon>
        <taxon>Paenibacillaceae</taxon>
        <taxon>Paenibacillus</taxon>
    </lineage>
</organism>
<dbReference type="PANTHER" id="PTHR39965:SF1">
    <property type="entry name" value="CRISPR SYSTEM CMR SUBUNIT CMR6"/>
    <property type="match status" value="1"/>
</dbReference>
<dbReference type="EMBL" id="QYZD01000003">
    <property type="protein sequence ID" value="RJG25538.1"/>
    <property type="molecule type" value="Genomic_DNA"/>
</dbReference>
<comment type="caution">
    <text evidence="4">The sequence shown here is derived from an EMBL/GenBank/DDBJ whole genome shotgun (WGS) entry which is preliminary data.</text>
</comment>
<dbReference type="NCBIfam" id="TIGR01898">
    <property type="entry name" value="cas_TM1791_cmr6"/>
    <property type="match status" value="1"/>
</dbReference>
<dbReference type="Pfam" id="PF03787">
    <property type="entry name" value="RAMPs"/>
    <property type="match status" value="1"/>
</dbReference>
<feature type="domain" description="CRISPR type III-associated protein" evidence="3">
    <location>
        <begin position="141"/>
        <end position="295"/>
    </location>
</feature>
<name>A0A3A3GKM8_PANTH</name>
<gene>
    <name evidence="4" type="primary">cmr6</name>
    <name evidence="4" type="ORF">DQX05_05435</name>
</gene>
<evidence type="ECO:0000313" key="4">
    <source>
        <dbReference type="EMBL" id="RJG25538.1"/>
    </source>
</evidence>